<evidence type="ECO:0000259" key="1">
    <source>
        <dbReference type="Pfam" id="PF02464"/>
    </source>
</evidence>
<sequence>MDTEIHDLAQDVIRRLSAAGETVATGESLTGGMVSMALTSVDGASQVVRGSVTAYAPDIKVRVLKVGSDVIEKYTVYHGTVAKAMAQGAQNAMRYEVGTEPPRKTSWGIGTTGVAGRNADLGSPPGTVFIGIAHPDGKAYDFPYHFEGQGRNEVRRNTTLAALTRLREAVIARHKELEAGKPKEGKK</sequence>
<proteinExistence type="predicted"/>
<dbReference type="InterPro" id="IPR036653">
    <property type="entry name" value="CinA-like_C"/>
</dbReference>
<dbReference type="RefSeq" id="XP_060292223.1">
    <property type="nucleotide sequence ID" value="XM_060438566.1"/>
</dbReference>
<dbReference type="Proteomes" id="UP001172101">
    <property type="component" value="Unassembled WGS sequence"/>
</dbReference>
<dbReference type="NCBIfam" id="TIGR00199">
    <property type="entry name" value="PncC_domain"/>
    <property type="match status" value="1"/>
</dbReference>
<feature type="domain" description="CinA C-terminal" evidence="1">
    <location>
        <begin position="7"/>
        <end position="169"/>
    </location>
</feature>
<dbReference type="AlphaFoldDB" id="A0AA40A0S0"/>
<dbReference type="Pfam" id="PF02464">
    <property type="entry name" value="CinA"/>
    <property type="match status" value="1"/>
</dbReference>
<dbReference type="GeneID" id="85321836"/>
<evidence type="ECO:0000313" key="3">
    <source>
        <dbReference type="Proteomes" id="UP001172101"/>
    </source>
</evidence>
<dbReference type="InterPro" id="IPR008136">
    <property type="entry name" value="CinA_C"/>
</dbReference>
<accession>A0AA40A0S0</accession>
<reference evidence="2" key="1">
    <citation type="submission" date="2023-06" db="EMBL/GenBank/DDBJ databases">
        <title>Genome-scale phylogeny and comparative genomics of the fungal order Sordariales.</title>
        <authorList>
            <consortium name="Lawrence Berkeley National Laboratory"/>
            <person name="Hensen N."/>
            <person name="Bonometti L."/>
            <person name="Westerberg I."/>
            <person name="Brannstrom I.O."/>
            <person name="Guillou S."/>
            <person name="Cros-Aarteil S."/>
            <person name="Calhoun S."/>
            <person name="Haridas S."/>
            <person name="Kuo A."/>
            <person name="Mondo S."/>
            <person name="Pangilinan J."/>
            <person name="Riley R."/>
            <person name="LaButti K."/>
            <person name="Andreopoulos B."/>
            <person name="Lipzen A."/>
            <person name="Chen C."/>
            <person name="Yanf M."/>
            <person name="Daum C."/>
            <person name="Ng V."/>
            <person name="Clum A."/>
            <person name="Steindorff A."/>
            <person name="Ohm R."/>
            <person name="Martin F."/>
            <person name="Silar P."/>
            <person name="Natvig D."/>
            <person name="Lalanne C."/>
            <person name="Gautier V."/>
            <person name="Ament-velasquez S.L."/>
            <person name="Kruys A."/>
            <person name="Hutchinson M.I."/>
            <person name="Powell A.J."/>
            <person name="Barry K."/>
            <person name="Miller A.N."/>
            <person name="Grigoriev I.V."/>
            <person name="Debuchy R."/>
            <person name="Gladieux P."/>
            <person name="Thoren M.H."/>
            <person name="Johannesson H."/>
        </authorList>
    </citation>
    <scope>NUCLEOTIDE SEQUENCE</scope>
    <source>
        <strain evidence="2">SMH2392-1A</strain>
    </source>
</reference>
<dbReference type="EMBL" id="JAUIRO010000007">
    <property type="protein sequence ID" value="KAK0707129.1"/>
    <property type="molecule type" value="Genomic_DNA"/>
</dbReference>
<organism evidence="2 3">
    <name type="scientific">Lasiosphaeria miniovina</name>
    <dbReference type="NCBI Taxonomy" id="1954250"/>
    <lineage>
        <taxon>Eukaryota</taxon>
        <taxon>Fungi</taxon>
        <taxon>Dikarya</taxon>
        <taxon>Ascomycota</taxon>
        <taxon>Pezizomycotina</taxon>
        <taxon>Sordariomycetes</taxon>
        <taxon>Sordariomycetidae</taxon>
        <taxon>Sordariales</taxon>
        <taxon>Lasiosphaeriaceae</taxon>
        <taxon>Lasiosphaeria</taxon>
    </lineage>
</organism>
<comment type="caution">
    <text evidence="2">The sequence shown here is derived from an EMBL/GenBank/DDBJ whole genome shotgun (WGS) entry which is preliminary data.</text>
</comment>
<evidence type="ECO:0000313" key="2">
    <source>
        <dbReference type="EMBL" id="KAK0707129.1"/>
    </source>
</evidence>
<name>A0AA40A0S0_9PEZI</name>
<protein>
    <submittedName>
        <fullName evidence="2">Damage inducible protein CinA</fullName>
    </submittedName>
</protein>
<dbReference type="SUPFAM" id="SSF142433">
    <property type="entry name" value="CinA-like"/>
    <property type="match status" value="1"/>
</dbReference>
<dbReference type="Gene3D" id="3.90.950.20">
    <property type="entry name" value="CinA-like"/>
    <property type="match status" value="1"/>
</dbReference>
<gene>
    <name evidence="2" type="ORF">B0T26DRAFT_654697</name>
</gene>
<keyword evidence="3" id="KW-1185">Reference proteome</keyword>